<dbReference type="Gene3D" id="3.40.1000.10">
    <property type="entry name" value="Mog1/PsbP, alpha/beta/alpha sandwich"/>
    <property type="match status" value="1"/>
</dbReference>
<dbReference type="GO" id="GO:0009507">
    <property type="term" value="C:chloroplast"/>
    <property type="evidence" value="ECO:0007669"/>
    <property type="project" value="TreeGrafter"/>
</dbReference>
<dbReference type="EMBL" id="JALJOR010000005">
    <property type="protein sequence ID" value="KAK9816931.1"/>
    <property type="molecule type" value="Genomic_DNA"/>
</dbReference>
<sequence>MLATKSAVIVDAAPADAGKGREKVLLAHRHPSRRAALLQLSTLVSTTSLWATRPATADEPTAVLVQPQTSAVTAITNASSSSSFVSEGELYSTLEFSLEVPAGYELVPDQPTPTTTSRGSQSVFSRPGAPPPPSPVKAKFTSSDGAQLLSVVVQQASDIKPTFFQVTDIAQYGSLDEASRLLVPRGARLLASSTQQVVPQPRDTGTPLGVVAPPPQTIYRYEFVTRSGLHVTMAAAAKGGRVFVAGGSAADSQWTSAAEALQHAVESFRLN</sequence>
<evidence type="ECO:0000313" key="2">
    <source>
        <dbReference type="EMBL" id="KAK9816931.1"/>
    </source>
</evidence>
<dbReference type="Proteomes" id="UP001489004">
    <property type="component" value="Unassembled WGS sequence"/>
</dbReference>
<dbReference type="PANTHER" id="PTHR37764">
    <property type="entry name" value="KETOSE/ALDOSE ISOMERASE, PUTATIVE (MOG1/PSBP/DUF1795-LIKE PHOTOSYSTEM II REACTION CENTER PSBP FAMILY PROTEIN)-RELATED"/>
    <property type="match status" value="1"/>
</dbReference>
<name>A0AAW1Q7L2_9CHLO</name>
<gene>
    <name evidence="2" type="ORF">WJX72_007169</name>
</gene>
<reference evidence="2 3" key="1">
    <citation type="journal article" date="2024" name="Nat. Commun.">
        <title>Phylogenomics reveals the evolutionary origins of lichenization in chlorophyte algae.</title>
        <authorList>
            <person name="Puginier C."/>
            <person name="Libourel C."/>
            <person name="Otte J."/>
            <person name="Skaloud P."/>
            <person name="Haon M."/>
            <person name="Grisel S."/>
            <person name="Petersen M."/>
            <person name="Berrin J.G."/>
            <person name="Delaux P.M."/>
            <person name="Dal Grande F."/>
            <person name="Keller J."/>
        </authorList>
    </citation>
    <scope>NUCLEOTIDE SEQUENCE [LARGE SCALE GENOMIC DNA]</scope>
    <source>
        <strain evidence="2 3">SAG 2043</strain>
    </source>
</reference>
<protein>
    <recommendedName>
        <fullName evidence="4">Mog1p/PsbP-like protein</fullName>
    </recommendedName>
</protein>
<dbReference type="AlphaFoldDB" id="A0AAW1Q7L2"/>
<dbReference type="PANTHER" id="PTHR37764:SF1">
    <property type="entry name" value="KETOSE_ALDOSE ISOMERASE, PUTATIVE (MOG1_PSBP_DUF1795-LIKE PHOTOSYSTEM II REACTION CENTER PSBP FAMILY PROTEIN)-RELATED"/>
    <property type="match status" value="1"/>
</dbReference>
<proteinExistence type="predicted"/>
<dbReference type="InterPro" id="IPR016123">
    <property type="entry name" value="Mog1/PsbP_a/b/a-sand"/>
</dbReference>
<evidence type="ECO:0000313" key="3">
    <source>
        <dbReference type="Proteomes" id="UP001489004"/>
    </source>
</evidence>
<evidence type="ECO:0000256" key="1">
    <source>
        <dbReference type="SAM" id="MobiDB-lite"/>
    </source>
</evidence>
<comment type="caution">
    <text evidence="2">The sequence shown here is derived from an EMBL/GenBank/DDBJ whole genome shotgun (WGS) entry which is preliminary data.</text>
</comment>
<keyword evidence="3" id="KW-1185">Reference proteome</keyword>
<accession>A0AAW1Q7L2</accession>
<organism evidence="2 3">
    <name type="scientific">[Myrmecia] bisecta</name>
    <dbReference type="NCBI Taxonomy" id="41462"/>
    <lineage>
        <taxon>Eukaryota</taxon>
        <taxon>Viridiplantae</taxon>
        <taxon>Chlorophyta</taxon>
        <taxon>core chlorophytes</taxon>
        <taxon>Trebouxiophyceae</taxon>
        <taxon>Trebouxiales</taxon>
        <taxon>Trebouxiaceae</taxon>
        <taxon>Myrmecia</taxon>
    </lineage>
</organism>
<feature type="region of interest" description="Disordered" evidence="1">
    <location>
        <begin position="105"/>
        <end position="140"/>
    </location>
</feature>
<evidence type="ECO:0008006" key="4">
    <source>
        <dbReference type="Google" id="ProtNLM"/>
    </source>
</evidence>
<feature type="compositionally biased region" description="Polar residues" evidence="1">
    <location>
        <begin position="112"/>
        <end position="124"/>
    </location>
</feature>
<dbReference type="SUPFAM" id="SSF55724">
    <property type="entry name" value="Mog1p/PsbP-like"/>
    <property type="match status" value="1"/>
</dbReference>